<feature type="domain" description="LRRCT" evidence="4">
    <location>
        <begin position="168"/>
        <end position="224"/>
    </location>
</feature>
<sequence length="460" mass="54301">MWYRKIIFFIFVDSVLSYGHIYSCDEWIATLNNETNIQDTCSQYGRSVYCTGTLDGIHDHKLKMAEKLWICRFPNKTFDPYVILKHFTHLRMLRINYSNFTHLSNDFPELKHLEVINITNTAMAYTRPTLFRKLPSLRYLDLRGNCLDHMEGPLILNSGFKKMYLSGNKWNCTRNMKWLLTYDENDRGKRVADKEQMRCVDYKYSGRPLLAVMDFKMQLRKQCGHPDIKNCSCTLHYIRPSEDGEYLIPMVTVNCSNRDFLDLPEFLPKNTTILHISHNQISSIEVLRKNPIYLEVHDVYLDYNQIESIEFLEASRWLNNFRVFSLKGNKLTKFSSHILDNALEKNHHAIKLYMSENPWRCDCIFTPHFQELLMKYHSIVKDFTSITCKYIEGDSNFRTSVISLNRGDVCKLPSEYKIQPIELLNGILGSLIIFILGKLAYDYYHYKRYGRVPWIVTKLP</sequence>
<dbReference type="EMBL" id="AJVK01004272">
    <property type="status" value="NOT_ANNOTATED_CDS"/>
    <property type="molecule type" value="Genomic_DNA"/>
</dbReference>
<dbReference type="PANTHER" id="PTHR24369:SF210">
    <property type="entry name" value="CHAOPTIN-RELATED"/>
    <property type="match status" value="1"/>
</dbReference>
<dbReference type="SMART" id="SM00082">
    <property type="entry name" value="LRRCT"/>
    <property type="match status" value="2"/>
</dbReference>
<keyword evidence="6" id="KW-1185">Reference proteome</keyword>
<proteinExistence type="predicted"/>
<dbReference type="VEuPathDB" id="VectorBase:PPAI004192"/>
<dbReference type="GO" id="GO:0005886">
    <property type="term" value="C:plasma membrane"/>
    <property type="evidence" value="ECO:0007669"/>
    <property type="project" value="TreeGrafter"/>
</dbReference>
<evidence type="ECO:0000313" key="5">
    <source>
        <dbReference type="EnsemblMetazoa" id="PPAI004192-PA"/>
    </source>
</evidence>
<dbReference type="Gene3D" id="3.80.10.10">
    <property type="entry name" value="Ribonuclease Inhibitor"/>
    <property type="match status" value="2"/>
</dbReference>
<name>A0A1B0D980_PHLPP</name>
<organism evidence="5 6">
    <name type="scientific">Phlebotomus papatasi</name>
    <name type="common">Sandfly</name>
    <dbReference type="NCBI Taxonomy" id="29031"/>
    <lineage>
        <taxon>Eukaryota</taxon>
        <taxon>Metazoa</taxon>
        <taxon>Ecdysozoa</taxon>
        <taxon>Arthropoda</taxon>
        <taxon>Hexapoda</taxon>
        <taxon>Insecta</taxon>
        <taxon>Pterygota</taxon>
        <taxon>Neoptera</taxon>
        <taxon>Endopterygota</taxon>
        <taxon>Diptera</taxon>
        <taxon>Nematocera</taxon>
        <taxon>Psychodoidea</taxon>
        <taxon>Psychodidae</taxon>
        <taxon>Phlebotomus</taxon>
        <taxon>Phlebotomus</taxon>
    </lineage>
</organism>
<dbReference type="RefSeq" id="XP_055716395.1">
    <property type="nucleotide sequence ID" value="XM_055860420.1"/>
</dbReference>
<evidence type="ECO:0000256" key="3">
    <source>
        <dbReference type="ARBA" id="ARBA00022737"/>
    </source>
</evidence>
<dbReference type="CTD" id="37010"/>
<dbReference type="EnsemblMetazoa" id="PPAI004192-RA">
    <property type="protein sequence ID" value="PPAI004192-PA"/>
    <property type="gene ID" value="PPAI004192"/>
</dbReference>
<evidence type="ECO:0000256" key="2">
    <source>
        <dbReference type="ARBA" id="ARBA00022729"/>
    </source>
</evidence>
<dbReference type="InterPro" id="IPR001611">
    <property type="entry name" value="Leu-rich_rpt"/>
</dbReference>
<reference evidence="5" key="1">
    <citation type="submission" date="2022-08" db="UniProtKB">
        <authorList>
            <consortium name="EnsemblMetazoa"/>
        </authorList>
    </citation>
    <scope>IDENTIFICATION</scope>
    <source>
        <strain evidence="5">Israel</strain>
    </source>
</reference>
<accession>A0A1B0D980</accession>
<dbReference type="InterPro" id="IPR050541">
    <property type="entry name" value="LRR_TM_domain-containing"/>
</dbReference>
<dbReference type="Proteomes" id="UP000092462">
    <property type="component" value="Unassembled WGS sequence"/>
</dbReference>
<dbReference type="Pfam" id="PF13855">
    <property type="entry name" value="LRR_8"/>
    <property type="match status" value="1"/>
</dbReference>
<protein>
    <recommendedName>
        <fullName evidence="4">LRRCT domain-containing protein</fullName>
    </recommendedName>
</protein>
<dbReference type="InterPro" id="IPR000483">
    <property type="entry name" value="Cys-rich_flank_reg_C"/>
</dbReference>
<dbReference type="OrthoDB" id="6343311at2759"/>
<keyword evidence="2" id="KW-0732">Signal</keyword>
<keyword evidence="1" id="KW-0433">Leucine-rich repeat</keyword>
<dbReference type="PANTHER" id="PTHR24369">
    <property type="entry name" value="ANTIGEN BSP, PUTATIVE-RELATED"/>
    <property type="match status" value="1"/>
</dbReference>
<dbReference type="SUPFAM" id="SSF52058">
    <property type="entry name" value="L domain-like"/>
    <property type="match status" value="1"/>
</dbReference>
<dbReference type="GeneID" id="129810126"/>
<dbReference type="PROSITE" id="PS51450">
    <property type="entry name" value="LRR"/>
    <property type="match status" value="2"/>
</dbReference>
<feature type="domain" description="LRRCT" evidence="4">
    <location>
        <begin position="357"/>
        <end position="411"/>
    </location>
</feature>
<dbReference type="AlphaFoldDB" id="A0A1B0D980"/>
<dbReference type="VEuPathDB" id="VectorBase:PPAPM1_007372"/>
<dbReference type="InterPro" id="IPR032675">
    <property type="entry name" value="LRR_dom_sf"/>
</dbReference>
<evidence type="ECO:0000313" key="6">
    <source>
        <dbReference type="Proteomes" id="UP000092462"/>
    </source>
</evidence>
<keyword evidence="3" id="KW-0677">Repeat</keyword>
<evidence type="ECO:0000259" key="4">
    <source>
        <dbReference type="SMART" id="SM00082"/>
    </source>
</evidence>
<dbReference type="KEGG" id="ppap:129810126"/>
<evidence type="ECO:0000256" key="1">
    <source>
        <dbReference type="ARBA" id="ARBA00022614"/>
    </source>
</evidence>